<dbReference type="RefSeq" id="WP_104688361.1">
    <property type="nucleotide sequence ID" value="NZ_PNFV01000003.1"/>
</dbReference>
<dbReference type="PANTHER" id="PTHR10587:SF133">
    <property type="entry name" value="CHITIN DEACETYLASE 1-RELATED"/>
    <property type="match status" value="1"/>
</dbReference>
<dbReference type="OrthoDB" id="9812065at2"/>
<dbReference type="CDD" id="cd10917">
    <property type="entry name" value="CE4_NodB_like_6s_7s"/>
    <property type="match status" value="1"/>
</dbReference>
<dbReference type="PANTHER" id="PTHR10587">
    <property type="entry name" value="GLYCOSYL TRANSFERASE-RELATED"/>
    <property type="match status" value="1"/>
</dbReference>
<dbReference type="InterPro" id="IPR011330">
    <property type="entry name" value="Glyco_hydro/deAcase_b/a-brl"/>
</dbReference>
<accession>A0A2J6NNE8</accession>
<dbReference type="EMBL" id="PNFV01000003">
    <property type="protein sequence ID" value="PMB82844.1"/>
    <property type="molecule type" value="Genomic_DNA"/>
</dbReference>
<keyword evidence="2" id="KW-0378">Hydrolase</keyword>
<feature type="domain" description="NodB homology" evidence="3">
    <location>
        <begin position="2"/>
        <end position="176"/>
    </location>
</feature>
<protein>
    <submittedName>
        <fullName evidence="4">Polysaccharide deacetylase family protein</fullName>
    </submittedName>
</protein>
<dbReference type="Proteomes" id="UP000239920">
    <property type="component" value="Unassembled WGS sequence"/>
</dbReference>
<evidence type="ECO:0000259" key="3">
    <source>
        <dbReference type="PROSITE" id="PS51677"/>
    </source>
</evidence>
<dbReference type="AlphaFoldDB" id="A0A2J6NNE8"/>
<proteinExistence type="predicted"/>
<reference evidence="4 5" key="1">
    <citation type="submission" date="2017-09" db="EMBL/GenBank/DDBJ databases">
        <title>Bacterial strain isolated from the female urinary microbiota.</title>
        <authorList>
            <person name="Thomas-White K."/>
            <person name="Kumar N."/>
            <person name="Forster S."/>
            <person name="Putonti C."/>
            <person name="Lawley T."/>
            <person name="Wolfe A.J."/>
        </authorList>
    </citation>
    <scope>NUCLEOTIDE SEQUENCE [LARGE SCALE GENOMIC DNA]</scope>
    <source>
        <strain evidence="4 5">UMB0683</strain>
    </source>
</reference>
<evidence type="ECO:0000256" key="2">
    <source>
        <dbReference type="ARBA" id="ARBA00022801"/>
    </source>
</evidence>
<dbReference type="Pfam" id="PF01522">
    <property type="entry name" value="Polysacc_deac_1"/>
    <property type="match status" value="1"/>
</dbReference>
<dbReference type="GO" id="GO:0046872">
    <property type="term" value="F:metal ion binding"/>
    <property type="evidence" value="ECO:0007669"/>
    <property type="project" value="UniProtKB-KW"/>
</dbReference>
<dbReference type="InterPro" id="IPR002509">
    <property type="entry name" value="NODB_dom"/>
</dbReference>
<name>A0A2J6NNE8_9LACO</name>
<comment type="caution">
    <text evidence="4">The sequence shown here is derived from an EMBL/GenBank/DDBJ whole genome shotgun (WGS) entry which is preliminary data.</text>
</comment>
<organism evidence="4 5">
    <name type="scientific">Limosilactobacillus pontis</name>
    <dbReference type="NCBI Taxonomy" id="35787"/>
    <lineage>
        <taxon>Bacteria</taxon>
        <taxon>Bacillati</taxon>
        <taxon>Bacillota</taxon>
        <taxon>Bacilli</taxon>
        <taxon>Lactobacillales</taxon>
        <taxon>Lactobacillaceae</taxon>
        <taxon>Limosilactobacillus</taxon>
    </lineage>
</organism>
<dbReference type="GO" id="GO:0016020">
    <property type="term" value="C:membrane"/>
    <property type="evidence" value="ECO:0007669"/>
    <property type="project" value="TreeGrafter"/>
</dbReference>
<evidence type="ECO:0000256" key="1">
    <source>
        <dbReference type="ARBA" id="ARBA00022723"/>
    </source>
</evidence>
<gene>
    <name evidence="4" type="ORF">CK797_03170</name>
</gene>
<dbReference type="SUPFAM" id="SSF88713">
    <property type="entry name" value="Glycoside hydrolase/deacetylase"/>
    <property type="match status" value="1"/>
</dbReference>
<dbReference type="GO" id="GO:0005975">
    <property type="term" value="P:carbohydrate metabolic process"/>
    <property type="evidence" value="ECO:0007669"/>
    <property type="project" value="InterPro"/>
</dbReference>
<evidence type="ECO:0000313" key="5">
    <source>
        <dbReference type="Proteomes" id="UP000239920"/>
    </source>
</evidence>
<evidence type="ECO:0000313" key="4">
    <source>
        <dbReference type="EMBL" id="PMB82844.1"/>
    </source>
</evidence>
<dbReference type="GO" id="GO:0016810">
    <property type="term" value="F:hydrolase activity, acting on carbon-nitrogen (but not peptide) bonds"/>
    <property type="evidence" value="ECO:0007669"/>
    <property type="project" value="InterPro"/>
</dbReference>
<dbReference type="PROSITE" id="PS51677">
    <property type="entry name" value="NODB"/>
    <property type="match status" value="1"/>
</dbReference>
<dbReference type="InterPro" id="IPR050248">
    <property type="entry name" value="Polysacc_deacetylase_ArnD"/>
</dbReference>
<sequence>MKKISLTFDDGPWQETTPHILEVLKKYNVPAAFMIWGEHAEKYPELLKEEVADPLFTIGNHTYHHVDLTKVSLEKGKNELKKTDQVIEAITGKRPVVIRPPYGSINKEVLSYMDRPAVIWSIDTKSWDHHDKDKVLENIKSAQDGDVVLMHDFQPADSAAIEPLIRYLQANDFKIVSLKDLIGVKKLSSTKVIYSKKRIIRS</sequence>
<keyword evidence="1" id="KW-0479">Metal-binding</keyword>
<dbReference type="Gene3D" id="3.20.20.370">
    <property type="entry name" value="Glycoside hydrolase/deacetylase"/>
    <property type="match status" value="1"/>
</dbReference>